<accession>A0A6A5U069</accession>
<evidence type="ECO:0000313" key="2">
    <source>
        <dbReference type="EMBL" id="KAF1956386.1"/>
    </source>
</evidence>
<organism evidence="2 3">
    <name type="scientific">Byssothecium circinans</name>
    <dbReference type="NCBI Taxonomy" id="147558"/>
    <lineage>
        <taxon>Eukaryota</taxon>
        <taxon>Fungi</taxon>
        <taxon>Dikarya</taxon>
        <taxon>Ascomycota</taxon>
        <taxon>Pezizomycotina</taxon>
        <taxon>Dothideomycetes</taxon>
        <taxon>Pleosporomycetidae</taxon>
        <taxon>Pleosporales</taxon>
        <taxon>Massarineae</taxon>
        <taxon>Massarinaceae</taxon>
        <taxon>Byssothecium</taxon>
    </lineage>
</organism>
<dbReference type="AlphaFoldDB" id="A0A6A5U069"/>
<gene>
    <name evidence="2" type="ORF">CC80DRAFT_75827</name>
</gene>
<sequence>MACCHSLRRWMPWTGVKAADQSASRGCISLACVDVNAARKGKRKSIKQTEKGKCGLSIEPKRLASGALGRGGRREKALADTAESRLPLTPSRNPRRHPRRHLARCQRVSHSHPVRFPFPSPSPPVSSLSLSCSFGLSQPVLHPVSVVRAVVTSISLPRASHGRRRAH</sequence>
<evidence type="ECO:0000313" key="3">
    <source>
        <dbReference type="Proteomes" id="UP000800035"/>
    </source>
</evidence>
<proteinExistence type="predicted"/>
<keyword evidence="3" id="KW-1185">Reference proteome</keyword>
<dbReference type="EMBL" id="ML976992">
    <property type="protein sequence ID" value="KAF1956386.1"/>
    <property type="molecule type" value="Genomic_DNA"/>
</dbReference>
<dbReference type="Proteomes" id="UP000800035">
    <property type="component" value="Unassembled WGS sequence"/>
</dbReference>
<evidence type="ECO:0000256" key="1">
    <source>
        <dbReference type="SAM" id="MobiDB-lite"/>
    </source>
</evidence>
<protein>
    <submittedName>
        <fullName evidence="2">Uncharacterized protein</fullName>
    </submittedName>
</protein>
<name>A0A6A5U069_9PLEO</name>
<feature type="region of interest" description="Disordered" evidence="1">
    <location>
        <begin position="65"/>
        <end position="100"/>
    </location>
</feature>
<reference evidence="2" key="1">
    <citation type="journal article" date="2020" name="Stud. Mycol.">
        <title>101 Dothideomycetes genomes: a test case for predicting lifestyles and emergence of pathogens.</title>
        <authorList>
            <person name="Haridas S."/>
            <person name="Albert R."/>
            <person name="Binder M."/>
            <person name="Bloem J."/>
            <person name="Labutti K."/>
            <person name="Salamov A."/>
            <person name="Andreopoulos B."/>
            <person name="Baker S."/>
            <person name="Barry K."/>
            <person name="Bills G."/>
            <person name="Bluhm B."/>
            <person name="Cannon C."/>
            <person name="Castanera R."/>
            <person name="Culley D."/>
            <person name="Daum C."/>
            <person name="Ezra D."/>
            <person name="Gonzalez J."/>
            <person name="Henrissat B."/>
            <person name="Kuo A."/>
            <person name="Liang C."/>
            <person name="Lipzen A."/>
            <person name="Lutzoni F."/>
            <person name="Magnuson J."/>
            <person name="Mondo S."/>
            <person name="Nolan M."/>
            <person name="Ohm R."/>
            <person name="Pangilinan J."/>
            <person name="Park H.-J."/>
            <person name="Ramirez L."/>
            <person name="Alfaro M."/>
            <person name="Sun H."/>
            <person name="Tritt A."/>
            <person name="Yoshinaga Y."/>
            <person name="Zwiers L.-H."/>
            <person name="Turgeon B."/>
            <person name="Goodwin S."/>
            <person name="Spatafora J."/>
            <person name="Crous P."/>
            <person name="Grigoriev I."/>
        </authorList>
    </citation>
    <scope>NUCLEOTIDE SEQUENCE</scope>
    <source>
        <strain evidence="2">CBS 675.92</strain>
    </source>
</reference>